<comment type="caution">
    <text evidence="1">The sequence shown here is derived from an EMBL/GenBank/DDBJ whole genome shotgun (WGS) entry which is preliminary data.</text>
</comment>
<proteinExistence type="predicted"/>
<dbReference type="Proteomes" id="UP000324222">
    <property type="component" value="Unassembled WGS sequence"/>
</dbReference>
<evidence type="ECO:0000313" key="2">
    <source>
        <dbReference type="Proteomes" id="UP000324222"/>
    </source>
</evidence>
<organism evidence="1 2">
    <name type="scientific">Portunus trituberculatus</name>
    <name type="common">Swimming crab</name>
    <name type="synonym">Neptunus trituberculatus</name>
    <dbReference type="NCBI Taxonomy" id="210409"/>
    <lineage>
        <taxon>Eukaryota</taxon>
        <taxon>Metazoa</taxon>
        <taxon>Ecdysozoa</taxon>
        <taxon>Arthropoda</taxon>
        <taxon>Crustacea</taxon>
        <taxon>Multicrustacea</taxon>
        <taxon>Malacostraca</taxon>
        <taxon>Eumalacostraca</taxon>
        <taxon>Eucarida</taxon>
        <taxon>Decapoda</taxon>
        <taxon>Pleocyemata</taxon>
        <taxon>Brachyura</taxon>
        <taxon>Eubrachyura</taxon>
        <taxon>Portunoidea</taxon>
        <taxon>Portunidae</taxon>
        <taxon>Portuninae</taxon>
        <taxon>Portunus</taxon>
    </lineage>
</organism>
<protein>
    <submittedName>
        <fullName evidence="1">Uncharacterized protein</fullName>
    </submittedName>
</protein>
<accession>A0A5B7FKF8</accession>
<keyword evidence="2" id="KW-1185">Reference proteome</keyword>
<dbReference type="AlphaFoldDB" id="A0A5B7FKF8"/>
<evidence type="ECO:0000313" key="1">
    <source>
        <dbReference type="EMBL" id="MPC45987.1"/>
    </source>
</evidence>
<reference evidence="1 2" key="1">
    <citation type="submission" date="2019-05" db="EMBL/GenBank/DDBJ databases">
        <title>Another draft genome of Portunus trituberculatus and its Hox gene families provides insights of decapod evolution.</title>
        <authorList>
            <person name="Jeong J.-H."/>
            <person name="Song I."/>
            <person name="Kim S."/>
            <person name="Choi T."/>
            <person name="Kim D."/>
            <person name="Ryu S."/>
            <person name="Kim W."/>
        </authorList>
    </citation>
    <scope>NUCLEOTIDE SEQUENCE [LARGE SCALE GENOMIC DNA]</scope>
    <source>
        <tissue evidence="1">Muscle</tissue>
    </source>
</reference>
<name>A0A5B7FKF8_PORTR</name>
<dbReference type="EMBL" id="VSRR010006983">
    <property type="protein sequence ID" value="MPC45987.1"/>
    <property type="molecule type" value="Genomic_DNA"/>
</dbReference>
<gene>
    <name evidence="1" type="ORF">E2C01_039693</name>
</gene>
<sequence>MGTCQEREICLHDSREEASSGVWSVVRVESSAGEGGHGALTSRKEAIRERRWLPGVVLCHWLLGLGWNGAPGNAWLSDLEENRELSLK</sequence>